<dbReference type="AlphaFoldDB" id="A0A9Q9YK58"/>
<feature type="domain" description="DUF6729" evidence="1">
    <location>
        <begin position="1"/>
        <end position="167"/>
    </location>
</feature>
<proteinExistence type="predicted"/>
<organism evidence="2">
    <name type="scientific">Cyprinus carpio</name>
    <name type="common">Common carp</name>
    <dbReference type="NCBI Taxonomy" id="7962"/>
    <lineage>
        <taxon>Eukaryota</taxon>
        <taxon>Metazoa</taxon>
        <taxon>Chordata</taxon>
        <taxon>Craniata</taxon>
        <taxon>Vertebrata</taxon>
        <taxon>Euteleostomi</taxon>
        <taxon>Actinopterygii</taxon>
        <taxon>Neopterygii</taxon>
        <taxon>Teleostei</taxon>
        <taxon>Ostariophysi</taxon>
        <taxon>Cypriniformes</taxon>
        <taxon>Cyprinidae</taxon>
        <taxon>Cyprininae</taxon>
        <taxon>Cyprinus</taxon>
    </lineage>
</organism>
<dbReference type="GeneID" id="122146550"/>
<evidence type="ECO:0000313" key="2">
    <source>
        <dbReference type="RefSeq" id="XP_042621706.1"/>
    </source>
</evidence>
<dbReference type="KEGG" id="ccar:122146550"/>
<dbReference type="Pfam" id="PF20499">
    <property type="entry name" value="DUF6729"/>
    <property type="match status" value="1"/>
</dbReference>
<sequence length="557" mass="61919">MPLKMWLFPLVCGRPDCGKHRLTAAGLYRTVRKVLDIDGWYDLATEYLECKRCKKKYPAWSEDILGQLDMGHRSQFPALLTYRYSCDNRVLRMMRERTLGNSVTQLYKKLMEQHSEAWTQRVLQYLTACEPFTRSSLVQPPVFPDPPLLPALPKPKWLLAVYARDVLGRLHEVKAKITSVFGCVLKMDSTKKVTKKLAGAASGTAAWCTNVGNEHGQVLVSVLTAAEGHGLDPMAAGLMKRYREAGEAAPKVMYVDRDCCSQHGQSRVKIMFSEWDELVVRLDIWHFMRRFAAGVTTEAHPLYGIFMARLSTCIFQWDPEDVAALRSAKEGDLAAKNTGHISGKAVSARITRRELALHCRRRTRGVEETTRLIGSLIDQFDSADGKDTLGVLRLLIQIAVSRQQLKREIKSTVSQRLGELGVLVVPAVVGEGFFGADGRPGEEEQGGMAEVEDSEAKAALLPPFEPFSPGSAKSGGGDVRLKVRLARVQMEARERAEDRRADMEFRLEVRRLEIEAETQVKLRELELSAAKGTPVPVVQPLQPADVSAGAGSVGTNF</sequence>
<dbReference type="InterPro" id="IPR046616">
    <property type="entry name" value="DUF6729"/>
</dbReference>
<dbReference type="OrthoDB" id="8942218at2759"/>
<dbReference type="PANTHER" id="PTHR24401:SF29">
    <property type="entry name" value="SI:CH211-243P7.3-RELATED"/>
    <property type="match status" value="1"/>
</dbReference>
<reference evidence="2" key="1">
    <citation type="submission" date="2025-08" db="UniProtKB">
        <authorList>
            <consortium name="RefSeq"/>
        </authorList>
    </citation>
    <scope>IDENTIFICATION</scope>
    <source>
        <tissue evidence="2">Muscle</tissue>
    </source>
</reference>
<evidence type="ECO:0000259" key="1">
    <source>
        <dbReference type="Pfam" id="PF20499"/>
    </source>
</evidence>
<name>A0A9Q9YK58_CYPCA</name>
<protein>
    <submittedName>
        <fullName evidence="2">Uncharacterized protein LOC122146550</fullName>
    </submittedName>
</protein>
<dbReference type="PANTHER" id="PTHR24401">
    <property type="entry name" value="SI:CH211-243P7.3-RELATED"/>
    <property type="match status" value="1"/>
</dbReference>
<dbReference type="Proteomes" id="UP001155660">
    <property type="component" value="Chromosome A11"/>
</dbReference>
<dbReference type="RefSeq" id="XP_042621706.1">
    <property type="nucleotide sequence ID" value="XM_042765772.1"/>
</dbReference>
<accession>A0A9Q9YK58</accession>
<gene>
    <name evidence="2" type="primary">LOC122146550</name>
</gene>